<keyword evidence="1" id="KW-0472">Membrane</keyword>
<organism evidence="2">
    <name type="scientific">Arcella intermedia</name>
    <dbReference type="NCBI Taxonomy" id="1963864"/>
    <lineage>
        <taxon>Eukaryota</taxon>
        <taxon>Amoebozoa</taxon>
        <taxon>Tubulinea</taxon>
        <taxon>Elardia</taxon>
        <taxon>Arcellinida</taxon>
        <taxon>Sphaerothecina</taxon>
        <taxon>Arcellidae</taxon>
        <taxon>Arcella</taxon>
    </lineage>
</organism>
<accession>A0A6B2LV52</accession>
<evidence type="ECO:0000256" key="1">
    <source>
        <dbReference type="SAM" id="Phobius"/>
    </source>
</evidence>
<proteinExistence type="predicted"/>
<feature type="transmembrane region" description="Helical" evidence="1">
    <location>
        <begin position="7"/>
        <end position="25"/>
    </location>
</feature>
<sequence length="51" mass="6293">MIIHFKSLLLYLLILFFCILLEYKIINRFRFKFPIITIYIIGINFFSTFLK</sequence>
<keyword evidence="1" id="KW-0812">Transmembrane</keyword>
<feature type="transmembrane region" description="Helical" evidence="1">
    <location>
        <begin position="31"/>
        <end position="50"/>
    </location>
</feature>
<name>A0A6B2LV52_9EUKA</name>
<keyword evidence="1" id="KW-1133">Transmembrane helix</keyword>
<dbReference type="EMBL" id="GIBP01011826">
    <property type="protein sequence ID" value="NDV40795.1"/>
    <property type="molecule type" value="Transcribed_RNA"/>
</dbReference>
<dbReference type="AlphaFoldDB" id="A0A6B2LV52"/>
<evidence type="ECO:0000313" key="2">
    <source>
        <dbReference type="EMBL" id="NDV40795.1"/>
    </source>
</evidence>
<protein>
    <submittedName>
        <fullName evidence="2">Uncharacterized protein</fullName>
    </submittedName>
</protein>
<reference evidence="2" key="1">
    <citation type="journal article" date="2020" name="J. Eukaryot. Microbiol.">
        <title>De novo Sequencing, Assembly and Annotation of the Transcriptome for the Free-Living Testate Amoeba Arcella intermedia.</title>
        <authorList>
            <person name="Ribeiro G.M."/>
            <person name="Porfirio-Sousa A.L."/>
            <person name="Maurer-Alcala X.X."/>
            <person name="Katz L.A."/>
            <person name="Lahr D.J.G."/>
        </authorList>
    </citation>
    <scope>NUCLEOTIDE SEQUENCE</scope>
</reference>